<feature type="domain" description="Ig-like" evidence="15">
    <location>
        <begin position="152"/>
        <end position="238"/>
    </location>
</feature>
<dbReference type="GO" id="GO:0031348">
    <property type="term" value="P:negative regulation of defense response"/>
    <property type="evidence" value="ECO:0007669"/>
    <property type="project" value="UniProtKB-ARBA"/>
</dbReference>
<accession>A0A1S3G318</accession>
<dbReference type="AlphaFoldDB" id="A0A1S3G318"/>
<keyword evidence="7 13" id="KW-0472">Membrane</keyword>
<dbReference type="Proteomes" id="UP000081671">
    <property type="component" value="Unplaced"/>
</dbReference>
<keyword evidence="8" id="KW-1015">Disulfide bond</keyword>
<dbReference type="PANTHER" id="PTHR12035">
    <property type="entry name" value="SIALIC ACID BINDING IMMUNOGLOBULIN-LIKE LECTIN"/>
    <property type="match status" value="1"/>
</dbReference>
<dbReference type="InterPro" id="IPR003598">
    <property type="entry name" value="Ig_sub2"/>
</dbReference>
<evidence type="ECO:0000256" key="1">
    <source>
        <dbReference type="ARBA" id="ARBA00004479"/>
    </source>
</evidence>
<dbReference type="Pfam" id="PF07679">
    <property type="entry name" value="I-set"/>
    <property type="match status" value="1"/>
</dbReference>
<dbReference type="SMART" id="SM00408">
    <property type="entry name" value="IGc2"/>
    <property type="match status" value="2"/>
</dbReference>
<keyword evidence="5" id="KW-0130">Cell adhesion</keyword>
<dbReference type="SUPFAM" id="SSF48726">
    <property type="entry name" value="Immunoglobulin"/>
    <property type="match status" value="4"/>
</dbReference>
<dbReference type="GO" id="GO:0033691">
    <property type="term" value="F:sialic acid binding"/>
    <property type="evidence" value="ECO:0007669"/>
    <property type="project" value="TreeGrafter"/>
</dbReference>
<evidence type="ECO:0000256" key="9">
    <source>
        <dbReference type="ARBA" id="ARBA00023180"/>
    </source>
</evidence>
<evidence type="ECO:0000256" key="13">
    <source>
        <dbReference type="SAM" id="Phobius"/>
    </source>
</evidence>
<comment type="subcellular location">
    <subcellularLocation>
        <location evidence="1">Membrane</location>
        <topology evidence="1">Single-pass type I membrane protein</topology>
    </subcellularLocation>
</comment>
<organism evidence="16 17">
    <name type="scientific">Dipodomys ordii</name>
    <name type="common">Ord's kangaroo rat</name>
    <dbReference type="NCBI Taxonomy" id="10020"/>
    <lineage>
        <taxon>Eukaryota</taxon>
        <taxon>Metazoa</taxon>
        <taxon>Chordata</taxon>
        <taxon>Craniata</taxon>
        <taxon>Vertebrata</taxon>
        <taxon>Euteleostomi</taxon>
        <taxon>Mammalia</taxon>
        <taxon>Eutheria</taxon>
        <taxon>Euarchontoglires</taxon>
        <taxon>Glires</taxon>
        <taxon>Rodentia</taxon>
        <taxon>Castorimorpha</taxon>
        <taxon>Heteromyidae</taxon>
        <taxon>Dipodomyinae</taxon>
        <taxon>Dipodomys</taxon>
    </lineage>
</organism>
<keyword evidence="3 14" id="KW-0732">Signal</keyword>
<evidence type="ECO:0000313" key="16">
    <source>
        <dbReference type="Proteomes" id="UP000081671"/>
    </source>
</evidence>
<keyword evidence="4" id="KW-0430">Lectin</keyword>
<dbReference type="Pfam" id="PF13927">
    <property type="entry name" value="Ig_3"/>
    <property type="match status" value="1"/>
</dbReference>
<dbReference type="CDD" id="cd00096">
    <property type="entry name" value="Ig"/>
    <property type="match status" value="1"/>
</dbReference>
<dbReference type="GeneID" id="105994177"/>
<evidence type="ECO:0000256" key="12">
    <source>
        <dbReference type="SAM" id="MobiDB-lite"/>
    </source>
</evidence>
<sequence length="608" mass="65936">MQRLNTQLCLSLLLLSLGGSQAQKPGYKVQVQSLVKVQEGLWVLVPCSFSYPSQEAGLDSSQAHGYWFTEGTNTDTGEPVASTNPARPTQGWTQGRFQLLGDPHRNDCTLFIRDAQKEDKKNYFFRVEKGEKLKYNFLVDMFRLEVTALTQPHIFIPETLEPGRAVTIICMVPCISQQCVAPSISWSGPALSSTESRPQTSFLSAISLTPRLRDHGTQLTCRADFRAGNTVENTVRLSVACAPRDLVITILHDNAQGGRSSGRAGPTLEKWKAQESKGNMTCVDVRKGQFLRLLCTAAGWPPPTMTWVLGNQVLLRSNATHPGNLGLDLPRVKVRDAGRYTCHAENRLGSQRHSLNVCVQCAGRGSPGHCVSIADSPEALTVTASQGNSTELEIHRNGSSLHVLQGQSLRLVCVTHSHPTATLTWTQGSKMLSPPWPAEPGVLELPMVQAEHEGEFTCRAQNPLGDLHISLSLSVHYEGSISAAFSKGAGLGIGATSLLFLCLIVLIVKMLRKSQPHTETCRTHVSPHSTVLDNSIVNPKARVPKKKAKPSSPPRTASPGAGSPEPRKKEKAALSCPEPASPTQDPDSETARKKSIMLLSTSPGLLRS</sequence>
<feature type="chain" id="PRO_5010359974" evidence="14">
    <location>
        <begin position="23"/>
        <end position="608"/>
    </location>
</feature>
<dbReference type="InParanoid" id="A0A1S3G318"/>
<feature type="compositionally biased region" description="Polar residues" evidence="12">
    <location>
        <begin position="526"/>
        <end position="537"/>
    </location>
</feature>
<keyword evidence="6 13" id="KW-1133">Transmembrane helix</keyword>
<keyword evidence="9" id="KW-0325">Glycoprotein</keyword>
<dbReference type="InterPro" id="IPR007110">
    <property type="entry name" value="Ig-like_dom"/>
</dbReference>
<keyword evidence="16" id="KW-1185">Reference proteome</keyword>
<dbReference type="GO" id="GO:0005886">
    <property type="term" value="C:plasma membrane"/>
    <property type="evidence" value="ECO:0007669"/>
    <property type="project" value="TreeGrafter"/>
</dbReference>
<evidence type="ECO:0000256" key="8">
    <source>
        <dbReference type="ARBA" id="ARBA00023157"/>
    </source>
</evidence>
<dbReference type="Pfam" id="PF07686">
    <property type="entry name" value="V-set"/>
    <property type="match status" value="1"/>
</dbReference>
<evidence type="ECO:0000256" key="2">
    <source>
        <dbReference type="ARBA" id="ARBA00022692"/>
    </source>
</evidence>
<dbReference type="InterPro" id="IPR013098">
    <property type="entry name" value="Ig_I-set"/>
</dbReference>
<dbReference type="RefSeq" id="XP_012883060.1">
    <property type="nucleotide sequence ID" value="XM_013027606.1"/>
</dbReference>
<dbReference type="PANTHER" id="PTHR12035:SF115">
    <property type="entry name" value="SIALIC ACID-BINDING IG-LIKE LECTIN 10"/>
    <property type="match status" value="1"/>
</dbReference>
<name>A0A1S3G318_DIPOR</name>
<dbReference type="GO" id="GO:0030246">
    <property type="term" value="F:carbohydrate binding"/>
    <property type="evidence" value="ECO:0007669"/>
    <property type="project" value="UniProtKB-KW"/>
</dbReference>
<evidence type="ECO:0000256" key="10">
    <source>
        <dbReference type="ARBA" id="ARBA00023319"/>
    </source>
</evidence>
<keyword evidence="2 13" id="KW-0812">Transmembrane</keyword>
<evidence type="ECO:0000256" key="11">
    <source>
        <dbReference type="ARBA" id="ARBA00038361"/>
    </source>
</evidence>
<dbReference type="PROSITE" id="PS50835">
    <property type="entry name" value="IG_LIKE"/>
    <property type="match status" value="3"/>
</dbReference>
<dbReference type="InterPro" id="IPR013783">
    <property type="entry name" value="Ig-like_fold"/>
</dbReference>
<evidence type="ECO:0000256" key="14">
    <source>
        <dbReference type="SAM" id="SignalP"/>
    </source>
</evidence>
<protein>
    <submittedName>
        <fullName evidence="17">Sialic acid-binding Ig-like lectin 10</fullName>
    </submittedName>
</protein>
<feature type="region of interest" description="Disordered" evidence="12">
    <location>
        <begin position="519"/>
        <end position="608"/>
    </location>
</feature>
<proteinExistence type="inferred from homology"/>
<evidence type="ECO:0000256" key="4">
    <source>
        <dbReference type="ARBA" id="ARBA00022734"/>
    </source>
</evidence>
<dbReference type="InterPro" id="IPR003599">
    <property type="entry name" value="Ig_sub"/>
</dbReference>
<dbReference type="InterPro" id="IPR036179">
    <property type="entry name" value="Ig-like_dom_sf"/>
</dbReference>
<dbReference type="InterPro" id="IPR051036">
    <property type="entry name" value="SIGLEC"/>
</dbReference>
<comment type="similarity">
    <text evidence="11">Belongs to the immunoglobulin superfamily. SIGLEC (sialic acid binding Ig-like lectin) family.</text>
</comment>
<evidence type="ECO:0000256" key="5">
    <source>
        <dbReference type="ARBA" id="ARBA00022889"/>
    </source>
</evidence>
<gene>
    <name evidence="17" type="primary">LOC105994177</name>
</gene>
<feature type="transmembrane region" description="Helical" evidence="13">
    <location>
        <begin position="489"/>
        <end position="508"/>
    </location>
</feature>
<feature type="domain" description="Ig-like" evidence="15">
    <location>
        <begin position="266"/>
        <end position="358"/>
    </location>
</feature>
<keyword evidence="10" id="KW-0393">Immunoglobulin domain</keyword>
<dbReference type="OrthoDB" id="10039395at2759"/>
<feature type="signal peptide" evidence="14">
    <location>
        <begin position="1"/>
        <end position="22"/>
    </location>
</feature>
<dbReference type="Gene3D" id="2.60.40.10">
    <property type="entry name" value="Immunoglobulins"/>
    <property type="match status" value="4"/>
</dbReference>
<dbReference type="SMART" id="SM00409">
    <property type="entry name" value="IG"/>
    <property type="match status" value="4"/>
</dbReference>
<dbReference type="InterPro" id="IPR013106">
    <property type="entry name" value="Ig_V-set"/>
</dbReference>
<feature type="domain" description="Ig-like" evidence="15">
    <location>
        <begin position="377"/>
        <end position="474"/>
    </location>
</feature>
<dbReference type="FunFam" id="2.60.40.10:FF:000829">
    <property type="entry name" value="Sialic acid-binding Ig-like lectin 8"/>
    <property type="match status" value="1"/>
</dbReference>
<evidence type="ECO:0000256" key="7">
    <source>
        <dbReference type="ARBA" id="ARBA00023136"/>
    </source>
</evidence>
<dbReference type="FunCoup" id="A0A1S3G318">
    <property type="interactions" value="508"/>
</dbReference>
<evidence type="ECO:0000256" key="3">
    <source>
        <dbReference type="ARBA" id="ARBA00022729"/>
    </source>
</evidence>
<reference evidence="17" key="1">
    <citation type="submission" date="2025-08" db="UniProtKB">
        <authorList>
            <consortium name="RefSeq"/>
        </authorList>
    </citation>
    <scope>IDENTIFICATION</scope>
    <source>
        <tissue evidence="17">Kidney</tissue>
    </source>
</reference>
<dbReference type="KEGG" id="dord:105994177"/>
<evidence type="ECO:0000259" key="15">
    <source>
        <dbReference type="PROSITE" id="PS50835"/>
    </source>
</evidence>
<dbReference type="GO" id="GO:0007155">
    <property type="term" value="P:cell adhesion"/>
    <property type="evidence" value="ECO:0007669"/>
    <property type="project" value="UniProtKB-KW"/>
</dbReference>
<feature type="compositionally biased region" description="Polar residues" evidence="12">
    <location>
        <begin position="598"/>
        <end position="608"/>
    </location>
</feature>
<dbReference type="FunFam" id="2.60.40.10:FF:000032">
    <property type="entry name" value="palladin isoform X1"/>
    <property type="match status" value="1"/>
</dbReference>
<evidence type="ECO:0000313" key="17">
    <source>
        <dbReference type="RefSeq" id="XP_012883060.1"/>
    </source>
</evidence>
<evidence type="ECO:0000256" key="6">
    <source>
        <dbReference type="ARBA" id="ARBA00022989"/>
    </source>
</evidence>